<evidence type="ECO:0000256" key="1">
    <source>
        <dbReference type="ARBA" id="ARBA00010541"/>
    </source>
</evidence>
<evidence type="ECO:0000256" key="2">
    <source>
        <dbReference type="ARBA" id="ARBA00022670"/>
    </source>
</evidence>
<evidence type="ECO:0000256" key="3">
    <source>
        <dbReference type="ARBA" id="ARBA00022801"/>
    </source>
</evidence>
<comment type="similarity">
    <text evidence="1">Belongs to the peptidase S1C family.</text>
</comment>
<dbReference type="InterPro" id="IPR001478">
    <property type="entry name" value="PDZ"/>
</dbReference>
<dbReference type="Pfam" id="PF13365">
    <property type="entry name" value="Trypsin_2"/>
    <property type="match status" value="1"/>
</dbReference>
<dbReference type="InterPro" id="IPR041489">
    <property type="entry name" value="PDZ_6"/>
</dbReference>
<keyword evidence="2" id="KW-0645">Protease</keyword>
<dbReference type="RefSeq" id="WP_345588147.1">
    <property type="nucleotide sequence ID" value="NZ_BAABJG010000015.1"/>
</dbReference>
<keyword evidence="5" id="KW-0732">Signal</keyword>
<dbReference type="Proteomes" id="UP001597180">
    <property type="component" value="Unassembled WGS sequence"/>
</dbReference>
<dbReference type="SMART" id="SM00228">
    <property type="entry name" value="PDZ"/>
    <property type="match status" value="1"/>
</dbReference>
<evidence type="ECO:0000259" key="6">
    <source>
        <dbReference type="PROSITE" id="PS50106"/>
    </source>
</evidence>
<dbReference type="Gene3D" id="3.40.1000.10">
    <property type="entry name" value="Mog1/PsbP, alpha/beta/alpha sandwich"/>
    <property type="match status" value="1"/>
</dbReference>
<dbReference type="PANTHER" id="PTHR22939:SF129">
    <property type="entry name" value="SERINE PROTEASE HTRA2, MITOCHONDRIAL"/>
    <property type="match status" value="1"/>
</dbReference>
<gene>
    <name evidence="7" type="ORF">ACFQ4B_20675</name>
</gene>
<reference evidence="8" key="1">
    <citation type="journal article" date="2019" name="Int. J. Syst. Evol. Microbiol.">
        <title>The Global Catalogue of Microorganisms (GCM) 10K type strain sequencing project: providing services to taxonomists for standard genome sequencing and annotation.</title>
        <authorList>
            <consortium name="The Broad Institute Genomics Platform"/>
            <consortium name="The Broad Institute Genome Sequencing Center for Infectious Disease"/>
            <person name="Wu L."/>
            <person name="Ma J."/>
        </authorList>
    </citation>
    <scope>NUCLEOTIDE SEQUENCE [LARGE SCALE GENOMIC DNA]</scope>
    <source>
        <strain evidence="8">CCUG 53270</strain>
    </source>
</reference>
<sequence>MKKLKTLSKGVMKGSMAVMVAAAVMTTPVYADSLPNGTSIPTLVEKTTSSVVAIIGRPSDDKKISQSDRYQLAHGTGVIVRNDGYILTNAHVVKNMRNLTIVTSDGKSYSGKTTHYDEESDLALVKIEATGLTPATFASASDIHVGESVMAIGTPLSFALRNSVTSGIISGMERSVQSKYRLIQTDAAINPGNSGGALVNMKGEVIGINTMKYVEYGVDSLGFAIPVDTVQYVLDQFFKYGQVKRPTLHLELAESWEAVVGLPTSSGLEVTYVEPDSTAAKAGIKQGDTLLAINSVQIHNMVEYNEALKKYLPEDKVQLKLKSGSDTKTIDFVLGEDKSGSSNSVLDSDGSYIDADQGKTMIGDSHFGWSMKYPSGLVQTSQSSTGDKVMFADAKGQYAVMIRVQEKQSKDLSPLALLKKLDGQAEIDTILEKRYVNDGSGTRPYAKLVGENANVMYYQSRAFLKDDKIYMVTLIVNTSDNKSSAAQRNSIIDVLDSFSLDYDAKNGSLKDISVYQDKHTVTTEYGLSFDLPQEWNKSDYGSEMDYSSKDGEQRIYVRISSAASGDTLADWAARQEKEFKNIYVEEYRETQGPKETTVGGVPAIQNTYSWTMGDKWKQTYVYYIIKDKYKYELTMSYPKASNNETLEKQISDWTGSIQFSKEGLNRSLGIIQDEDDLIDPDRTVTYTNNKYGYSLQLPELWFEGELDGSSDNPSKFFPFTGGSMTLSADDRSGLDEVLNRVEQEYKKNSENDANYKYTETDESLFGTDVKKFAVQYKSKNIPYTLNEYVFEKNGIVYTIRLRINDAVKTDKQWQRLNEVLNSIQFSLK</sequence>
<keyword evidence="3" id="KW-0378">Hydrolase</keyword>
<dbReference type="Gene3D" id="2.40.10.120">
    <property type="match status" value="1"/>
</dbReference>
<evidence type="ECO:0000313" key="7">
    <source>
        <dbReference type="EMBL" id="MFD1222537.1"/>
    </source>
</evidence>
<dbReference type="InterPro" id="IPR001940">
    <property type="entry name" value="Peptidase_S1C"/>
</dbReference>
<dbReference type="SUPFAM" id="SSF50156">
    <property type="entry name" value="PDZ domain-like"/>
    <property type="match status" value="1"/>
</dbReference>
<dbReference type="InterPro" id="IPR009003">
    <property type="entry name" value="Peptidase_S1_PA"/>
</dbReference>
<dbReference type="PANTHER" id="PTHR22939">
    <property type="entry name" value="SERINE PROTEASE FAMILY S1C HTRA-RELATED"/>
    <property type="match status" value="1"/>
</dbReference>
<dbReference type="Pfam" id="PF17820">
    <property type="entry name" value="PDZ_6"/>
    <property type="match status" value="1"/>
</dbReference>
<dbReference type="EMBL" id="JBHTLU010000031">
    <property type="protein sequence ID" value="MFD1222537.1"/>
    <property type="molecule type" value="Genomic_DNA"/>
</dbReference>
<dbReference type="PRINTS" id="PR00834">
    <property type="entry name" value="PROTEASES2C"/>
</dbReference>
<feature type="signal peptide" evidence="5">
    <location>
        <begin position="1"/>
        <end position="31"/>
    </location>
</feature>
<dbReference type="SUPFAM" id="SSF50494">
    <property type="entry name" value="Trypsin-like serine proteases"/>
    <property type="match status" value="1"/>
</dbReference>
<evidence type="ECO:0000256" key="4">
    <source>
        <dbReference type="ARBA" id="ARBA00022825"/>
    </source>
</evidence>
<dbReference type="PROSITE" id="PS50106">
    <property type="entry name" value="PDZ"/>
    <property type="match status" value="1"/>
</dbReference>
<keyword evidence="4" id="KW-0720">Serine protease</keyword>
<protein>
    <submittedName>
        <fullName evidence="7">Trypsin-like peptidase domain-containing protein</fullName>
    </submittedName>
</protein>
<feature type="domain" description="PDZ" evidence="6">
    <location>
        <begin position="249"/>
        <end position="301"/>
    </location>
</feature>
<dbReference type="Gene3D" id="2.30.42.10">
    <property type="match status" value="1"/>
</dbReference>
<proteinExistence type="inferred from homology"/>
<accession>A0ABW3UNI9</accession>
<dbReference type="InterPro" id="IPR036034">
    <property type="entry name" value="PDZ_sf"/>
</dbReference>
<organism evidence="7 8">
    <name type="scientific">Paenibacillus vulneris</name>
    <dbReference type="NCBI Taxonomy" id="1133364"/>
    <lineage>
        <taxon>Bacteria</taxon>
        <taxon>Bacillati</taxon>
        <taxon>Bacillota</taxon>
        <taxon>Bacilli</taxon>
        <taxon>Bacillales</taxon>
        <taxon>Paenibacillaceae</taxon>
        <taxon>Paenibacillus</taxon>
    </lineage>
</organism>
<evidence type="ECO:0000313" key="8">
    <source>
        <dbReference type="Proteomes" id="UP001597180"/>
    </source>
</evidence>
<keyword evidence="8" id="KW-1185">Reference proteome</keyword>
<comment type="caution">
    <text evidence="7">The sequence shown here is derived from an EMBL/GenBank/DDBJ whole genome shotgun (WGS) entry which is preliminary data.</text>
</comment>
<feature type="chain" id="PRO_5046008010" evidence="5">
    <location>
        <begin position="32"/>
        <end position="828"/>
    </location>
</feature>
<evidence type="ECO:0000256" key="5">
    <source>
        <dbReference type="SAM" id="SignalP"/>
    </source>
</evidence>
<name>A0ABW3UNI9_9BACL</name>